<feature type="compositionally biased region" description="Basic and acidic residues" evidence="1">
    <location>
        <begin position="99"/>
        <end position="127"/>
    </location>
</feature>
<proteinExistence type="predicted"/>
<evidence type="ECO:0000313" key="2">
    <source>
        <dbReference type="EMBL" id="WOK93335.1"/>
    </source>
</evidence>
<keyword evidence="3" id="KW-1185">Reference proteome</keyword>
<feature type="region of interest" description="Disordered" evidence="1">
    <location>
        <begin position="93"/>
        <end position="127"/>
    </location>
</feature>
<dbReference type="EMBL" id="CP136890">
    <property type="protein sequence ID" value="WOK93335.1"/>
    <property type="molecule type" value="Genomic_DNA"/>
</dbReference>
<dbReference type="Gene3D" id="3.40.367.20">
    <property type="match status" value="1"/>
</dbReference>
<dbReference type="GO" id="GO:0046872">
    <property type="term" value="F:metal ion binding"/>
    <property type="evidence" value="ECO:0007669"/>
    <property type="project" value="InterPro"/>
</dbReference>
<name>A0AAQ3JRS9_9LILI</name>
<dbReference type="PANTHER" id="PTHR46413">
    <property type="entry name" value="HEAVY METAL-ASSOCIATED ISOPRENYLATED PLANT PROTEIN 6"/>
    <property type="match status" value="1"/>
</dbReference>
<sequence length="160" mass="17992">MDESCVVWADALEWVTYGSCGHREVNDSVSTLAGARYWDDDVIMVAIILGTTGTNACYIESVDAIPKLQGSTYQYGKMKLKEFLEAKTKKKVEFISPKDPPKKPKDDSGNAKKKDEPKKDKEKEKTKLPAVSTVALKIRLHCDSRIQRIKQNIYKIKGPI</sequence>
<dbReference type="InterPro" id="IPR044594">
    <property type="entry name" value="HIPP01/3/5/6"/>
</dbReference>
<dbReference type="Proteomes" id="UP001327560">
    <property type="component" value="Chromosome 1"/>
</dbReference>
<accession>A0AAQ3JRS9</accession>
<evidence type="ECO:0000256" key="1">
    <source>
        <dbReference type="SAM" id="MobiDB-lite"/>
    </source>
</evidence>
<protein>
    <submittedName>
        <fullName evidence="2">Heavy metal-associated isoprenylated plant protein 3-like</fullName>
    </submittedName>
</protein>
<reference evidence="2 3" key="1">
    <citation type="submission" date="2023-10" db="EMBL/GenBank/DDBJ databases">
        <title>Chromosome-scale genome assembly provides insights into flower coloration mechanisms of Canna indica.</title>
        <authorList>
            <person name="Li C."/>
        </authorList>
    </citation>
    <scope>NUCLEOTIDE SEQUENCE [LARGE SCALE GENOMIC DNA]</scope>
    <source>
        <tissue evidence="2">Flower</tissue>
    </source>
</reference>
<dbReference type="AlphaFoldDB" id="A0AAQ3JRS9"/>
<organism evidence="2 3">
    <name type="scientific">Canna indica</name>
    <name type="common">Indian-shot</name>
    <dbReference type="NCBI Taxonomy" id="4628"/>
    <lineage>
        <taxon>Eukaryota</taxon>
        <taxon>Viridiplantae</taxon>
        <taxon>Streptophyta</taxon>
        <taxon>Embryophyta</taxon>
        <taxon>Tracheophyta</taxon>
        <taxon>Spermatophyta</taxon>
        <taxon>Magnoliopsida</taxon>
        <taxon>Liliopsida</taxon>
        <taxon>Zingiberales</taxon>
        <taxon>Cannaceae</taxon>
        <taxon>Canna</taxon>
    </lineage>
</organism>
<gene>
    <name evidence="2" type="ORF">Cni_G02032</name>
</gene>
<evidence type="ECO:0000313" key="3">
    <source>
        <dbReference type="Proteomes" id="UP001327560"/>
    </source>
</evidence>
<dbReference type="PANTHER" id="PTHR46413:SF1">
    <property type="entry name" value="HEAVY METAL-ASSOCIATED ISOPRENYLATED PLANT PROTEIN 6"/>
    <property type="match status" value="1"/>
</dbReference>